<keyword evidence="7" id="KW-1133">Transmembrane helix</keyword>
<organism evidence="10 11">
    <name type="scientific">Leptothoe kymatousa TAU-MAC 1615</name>
    <dbReference type="NCBI Taxonomy" id="2364775"/>
    <lineage>
        <taxon>Bacteria</taxon>
        <taxon>Bacillati</taxon>
        <taxon>Cyanobacteriota</taxon>
        <taxon>Cyanophyceae</taxon>
        <taxon>Nodosilineales</taxon>
        <taxon>Cymatolegaceae</taxon>
        <taxon>Leptothoe</taxon>
        <taxon>Leptothoe kymatousa</taxon>
    </lineage>
</organism>
<dbReference type="PRINTS" id="PR00344">
    <property type="entry name" value="BCTRLSENSOR"/>
</dbReference>
<feature type="coiled-coil region" evidence="6">
    <location>
        <begin position="387"/>
        <end position="414"/>
    </location>
</feature>
<feature type="transmembrane region" description="Helical" evidence="7">
    <location>
        <begin position="351"/>
        <end position="373"/>
    </location>
</feature>
<feature type="signal peptide" evidence="8">
    <location>
        <begin position="1"/>
        <end position="26"/>
    </location>
</feature>
<dbReference type="Gene3D" id="1.10.287.130">
    <property type="match status" value="1"/>
</dbReference>
<keyword evidence="7" id="KW-0472">Membrane</keyword>
<dbReference type="PANTHER" id="PTHR43065">
    <property type="entry name" value="SENSOR HISTIDINE KINASE"/>
    <property type="match status" value="1"/>
</dbReference>
<dbReference type="Proteomes" id="UP001196661">
    <property type="component" value="Unassembled WGS sequence"/>
</dbReference>
<evidence type="ECO:0000256" key="2">
    <source>
        <dbReference type="ARBA" id="ARBA00012438"/>
    </source>
</evidence>
<dbReference type="SUPFAM" id="SSF47384">
    <property type="entry name" value="Homodimeric domain of signal transducing histidine kinase"/>
    <property type="match status" value="1"/>
</dbReference>
<keyword evidence="11" id="KW-1185">Reference proteome</keyword>
<dbReference type="EMBL" id="JADOER010000011">
    <property type="protein sequence ID" value="MBT9312934.1"/>
    <property type="molecule type" value="Genomic_DNA"/>
</dbReference>
<dbReference type="PANTHER" id="PTHR43065:SF50">
    <property type="entry name" value="HISTIDINE KINASE"/>
    <property type="match status" value="1"/>
</dbReference>
<dbReference type="CDD" id="cd00082">
    <property type="entry name" value="HisKA"/>
    <property type="match status" value="1"/>
</dbReference>
<dbReference type="InterPro" id="IPR004358">
    <property type="entry name" value="Sig_transdc_His_kin-like_C"/>
</dbReference>
<keyword evidence="8" id="KW-0732">Signal</keyword>
<name>A0ABS5Y523_9CYAN</name>
<dbReference type="InterPro" id="IPR005467">
    <property type="entry name" value="His_kinase_dom"/>
</dbReference>
<keyword evidence="3" id="KW-0597">Phosphoprotein</keyword>
<reference evidence="10 11" key="1">
    <citation type="journal article" date="2021" name="Mar. Drugs">
        <title>Genome Reduction and Secondary Metabolism of the Marine Sponge-Associated Cyanobacterium Leptothoe.</title>
        <authorList>
            <person name="Konstantinou D."/>
            <person name="Popin R.V."/>
            <person name="Fewer D.P."/>
            <person name="Sivonen K."/>
            <person name="Gkelis S."/>
        </authorList>
    </citation>
    <scope>NUCLEOTIDE SEQUENCE [LARGE SCALE GENOMIC DNA]</scope>
    <source>
        <strain evidence="10 11">TAU-MAC 1615</strain>
    </source>
</reference>
<comment type="caution">
    <text evidence="10">The sequence shown here is derived from an EMBL/GenBank/DDBJ whole genome shotgun (WGS) entry which is preliminary data.</text>
</comment>
<feature type="domain" description="Histidine kinase" evidence="9">
    <location>
        <begin position="423"/>
        <end position="669"/>
    </location>
</feature>
<keyword evidence="5" id="KW-0902">Two-component regulatory system</keyword>
<sequence>MAFIRCLSKKVVACLPVLLLAFGAEPRGGGATTQPPNNILVIHSYDLDLSWTEQEKRGIEEGFQDSQHSVTVYHEFLDAKRYPDLRHHDDFLSYLQTKYQHTELRLLMVADDPGLNLILETRGQYFPDIPVVFMGINHVQERLLTTPWLTGVFELHSYKETILEAQRQTQADNLIVLIDSTETGKANLERLRQLQAADGTLPQLTVVKDLTPATITQTLGQYPSHWPILLRGQLRSEDENGALIPFEDTARLLRSQVENPIYTVSSHELSHGVVGGKVLEGSSHAKQAVKLANKILAGTPVDQVEPVVEAKNQWMFDAQELKRFNIHPNALPLASTLINQKLSFYEQYRQLTWYVFSIFVLGMVTIVVLIEAIRRQKQAERTLEGRVAERTNELTNALQELKQTQAQLIQTEKLSSLGQLVGGIAHEFNNPLTFISSNMQVLQEYGQDLFNLLHLYQQQISPLNGASALGQQAENIDLDYIQADMPKIFRSVAKGTERIESIVRSLQSFACSDEQGVKPTNLNDNLDNTLLILKSRIDNDVELVKEYGPLPLVDCDPSAINQVFMQVLLNAIDAVNSLGDGSVKQIVIHSCLQEDDWVTIAISDSGPGILPSLRDKVFDPFFTTKPVGKGVGLGLSVSYQYLQQHHGHLALQPHLPQGTTCLIQLPITQARSSVWAAQAST</sequence>
<dbReference type="RefSeq" id="WP_215618835.1">
    <property type="nucleotide sequence ID" value="NZ_JADOER010000011.1"/>
</dbReference>
<protein>
    <recommendedName>
        <fullName evidence="2">histidine kinase</fullName>
        <ecNumber evidence="2">2.7.13.3</ecNumber>
    </recommendedName>
</protein>
<dbReference type="PROSITE" id="PS50109">
    <property type="entry name" value="HIS_KIN"/>
    <property type="match status" value="1"/>
</dbReference>
<keyword evidence="4" id="KW-0808">Transferase</keyword>
<evidence type="ECO:0000256" key="6">
    <source>
        <dbReference type="SAM" id="Coils"/>
    </source>
</evidence>
<dbReference type="Gene3D" id="3.30.565.10">
    <property type="entry name" value="Histidine kinase-like ATPase, C-terminal domain"/>
    <property type="match status" value="1"/>
</dbReference>
<evidence type="ECO:0000256" key="4">
    <source>
        <dbReference type="ARBA" id="ARBA00022777"/>
    </source>
</evidence>
<evidence type="ECO:0000256" key="7">
    <source>
        <dbReference type="SAM" id="Phobius"/>
    </source>
</evidence>
<evidence type="ECO:0000256" key="8">
    <source>
        <dbReference type="SAM" id="SignalP"/>
    </source>
</evidence>
<keyword evidence="6" id="KW-0175">Coiled coil</keyword>
<evidence type="ECO:0000256" key="1">
    <source>
        <dbReference type="ARBA" id="ARBA00000085"/>
    </source>
</evidence>
<dbReference type="InterPro" id="IPR003594">
    <property type="entry name" value="HATPase_dom"/>
</dbReference>
<gene>
    <name evidence="10" type="ORF">IXB28_12000</name>
</gene>
<keyword evidence="4" id="KW-0418">Kinase</keyword>
<evidence type="ECO:0000259" key="9">
    <source>
        <dbReference type="PROSITE" id="PS50109"/>
    </source>
</evidence>
<dbReference type="InterPro" id="IPR003661">
    <property type="entry name" value="HisK_dim/P_dom"/>
</dbReference>
<evidence type="ECO:0000256" key="5">
    <source>
        <dbReference type="ARBA" id="ARBA00023012"/>
    </source>
</evidence>
<proteinExistence type="predicted"/>
<dbReference type="SMART" id="SM00387">
    <property type="entry name" value="HATPase_c"/>
    <property type="match status" value="1"/>
</dbReference>
<dbReference type="Pfam" id="PF02518">
    <property type="entry name" value="HATPase_c"/>
    <property type="match status" value="1"/>
</dbReference>
<keyword evidence="7" id="KW-0812">Transmembrane</keyword>
<dbReference type="SUPFAM" id="SSF55874">
    <property type="entry name" value="ATPase domain of HSP90 chaperone/DNA topoisomerase II/histidine kinase"/>
    <property type="match status" value="1"/>
</dbReference>
<evidence type="ECO:0000313" key="11">
    <source>
        <dbReference type="Proteomes" id="UP001196661"/>
    </source>
</evidence>
<accession>A0ABS5Y523</accession>
<evidence type="ECO:0000313" key="10">
    <source>
        <dbReference type="EMBL" id="MBT9312934.1"/>
    </source>
</evidence>
<dbReference type="InterPro" id="IPR036890">
    <property type="entry name" value="HATPase_C_sf"/>
</dbReference>
<comment type="catalytic activity">
    <reaction evidence="1">
        <text>ATP + protein L-histidine = ADP + protein N-phospho-L-histidine.</text>
        <dbReference type="EC" id="2.7.13.3"/>
    </reaction>
</comment>
<dbReference type="EC" id="2.7.13.3" evidence="2"/>
<feature type="chain" id="PRO_5046700447" description="histidine kinase" evidence="8">
    <location>
        <begin position="27"/>
        <end position="681"/>
    </location>
</feature>
<dbReference type="InterPro" id="IPR036097">
    <property type="entry name" value="HisK_dim/P_sf"/>
</dbReference>
<evidence type="ECO:0000256" key="3">
    <source>
        <dbReference type="ARBA" id="ARBA00022553"/>
    </source>
</evidence>